<sequence>MVDNHQPSLLGLNDDILLEICDVIRDPTHPTSRLDRSARKSLHALSQTNHYIRNLLSPTIFRGCARFIRAFYANDLQVDFGTTTSGEPLPGDLPARLARVLNSLRRLEKVTLTIPAQFTELFRTAFEAEDDLIRSVHTLILGAPLEWIVEMCPNAKTISTHDWRWLHLKSQGARGNQHSYDLIQAAGQAPRLQHFEMIDWWSPEMLEAVLEAMPGIPLLALTGSSYRTGITALLPILGKFTNLQTLTTASAGDLSVGFAPPECGNAYFGPNGNAIRRRVEAAESRANEKVARMVFTACPNLGTLWIGSHFRATVLRGHGGRVLETTIKPGHRNSPTDWPN</sequence>
<protein>
    <submittedName>
        <fullName evidence="1">Uncharacterized protein</fullName>
    </submittedName>
</protein>
<comment type="caution">
    <text evidence="1">The sequence shown here is derived from an EMBL/GenBank/DDBJ whole genome shotgun (WGS) entry which is preliminary data.</text>
</comment>
<organism evidence="1 2">
    <name type="scientific">Vermiconidia calcicola</name>
    <dbReference type="NCBI Taxonomy" id="1690605"/>
    <lineage>
        <taxon>Eukaryota</taxon>
        <taxon>Fungi</taxon>
        <taxon>Dikarya</taxon>
        <taxon>Ascomycota</taxon>
        <taxon>Pezizomycotina</taxon>
        <taxon>Dothideomycetes</taxon>
        <taxon>Dothideomycetidae</taxon>
        <taxon>Mycosphaerellales</taxon>
        <taxon>Extremaceae</taxon>
        <taxon>Vermiconidia</taxon>
    </lineage>
</organism>
<proteinExistence type="predicted"/>
<reference evidence="1" key="1">
    <citation type="submission" date="2023-07" db="EMBL/GenBank/DDBJ databases">
        <title>Black Yeasts Isolated from many extreme environments.</title>
        <authorList>
            <person name="Coleine C."/>
            <person name="Stajich J.E."/>
            <person name="Selbmann L."/>
        </authorList>
    </citation>
    <scope>NUCLEOTIDE SEQUENCE</scope>
    <source>
        <strain evidence="1">CCFEE 5714</strain>
    </source>
</reference>
<keyword evidence="2" id="KW-1185">Reference proteome</keyword>
<accession>A0ACC3MJU2</accession>
<evidence type="ECO:0000313" key="2">
    <source>
        <dbReference type="Proteomes" id="UP001281147"/>
    </source>
</evidence>
<dbReference type="EMBL" id="JAUTXU010000226">
    <property type="protein sequence ID" value="KAK3697416.1"/>
    <property type="molecule type" value="Genomic_DNA"/>
</dbReference>
<dbReference type="Proteomes" id="UP001281147">
    <property type="component" value="Unassembled WGS sequence"/>
</dbReference>
<evidence type="ECO:0000313" key="1">
    <source>
        <dbReference type="EMBL" id="KAK3697416.1"/>
    </source>
</evidence>
<name>A0ACC3MJU2_9PEZI</name>
<gene>
    <name evidence="1" type="ORF">LTR37_017480</name>
</gene>